<sequence length="87" mass="10114">MLDQRWLVPCEDGIERTQKVDNHIDRTSTIIDRYCPNKLEQTMVAPLLISISHERLDKSGVFAISQCIGIEAQIDIESSYMRHFFVF</sequence>
<evidence type="ECO:0000313" key="1">
    <source>
        <dbReference type="EMBL" id="TWI34827.1"/>
    </source>
</evidence>
<name>A0A562NRJ8_9HYPH</name>
<keyword evidence="2" id="KW-1185">Reference proteome</keyword>
<reference evidence="1 2" key="1">
    <citation type="journal article" date="2015" name="Stand. Genomic Sci.">
        <title>Genomic Encyclopedia of Bacterial and Archaeal Type Strains, Phase III: the genomes of soil and plant-associated and newly described type strains.</title>
        <authorList>
            <person name="Whitman W.B."/>
            <person name="Woyke T."/>
            <person name="Klenk H.P."/>
            <person name="Zhou Y."/>
            <person name="Lilburn T.G."/>
            <person name="Beck B.J."/>
            <person name="De Vos P."/>
            <person name="Vandamme P."/>
            <person name="Eisen J.A."/>
            <person name="Garrity G."/>
            <person name="Hugenholtz P."/>
            <person name="Kyrpides N.C."/>
        </authorList>
    </citation>
    <scope>NUCLEOTIDE SEQUENCE [LARGE SCALE GENOMIC DNA]</scope>
    <source>
        <strain evidence="1 2">CGMCC 1.2546</strain>
    </source>
</reference>
<comment type="caution">
    <text evidence="1">The sequence shown here is derived from an EMBL/GenBank/DDBJ whole genome shotgun (WGS) entry which is preliminary data.</text>
</comment>
<evidence type="ECO:0000313" key="2">
    <source>
        <dbReference type="Proteomes" id="UP000317122"/>
    </source>
</evidence>
<protein>
    <submittedName>
        <fullName evidence="1">Uncharacterized protein</fullName>
    </submittedName>
</protein>
<organism evidence="1 2">
    <name type="scientific">Mesorhizobium tianshanense</name>
    <dbReference type="NCBI Taxonomy" id="39844"/>
    <lineage>
        <taxon>Bacteria</taxon>
        <taxon>Pseudomonadati</taxon>
        <taxon>Pseudomonadota</taxon>
        <taxon>Alphaproteobacteria</taxon>
        <taxon>Hyphomicrobiales</taxon>
        <taxon>Phyllobacteriaceae</taxon>
        <taxon>Mesorhizobium</taxon>
    </lineage>
</organism>
<dbReference type="EMBL" id="VLKT01000020">
    <property type="protein sequence ID" value="TWI34827.1"/>
    <property type="molecule type" value="Genomic_DNA"/>
</dbReference>
<dbReference type="AlphaFoldDB" id="A0A562NRJ8"/>
<gene>
    <name evidence="1" type="ORF">IQ26_03486</name>
</gene>
<proteinExistence type="predicted"/>
<dbReference type="Proteomes" id="UP000317122">
    <property type="component" value="Unassembled WGS sequence"/>
</dbReference>
<accession>A0A562NRJ8</accession>